<gene>
    <name evidence="1" type="ORF">FRZ06_12545</name>
</gene>
<protein>
    <submittedName>
        <fullName evidence="1">4-hydroxybutyrate dehydrogenase</fullName>
    </submittedName>
</protein>
<organism evidence="1 2">
    <name type="scientific">Anoxybacterium hadale</name>
    <dbReference type="NCBI Taxonomy" id="3408580"/>
    <lineage>
        <taxon>Bacteria</taxon>
        <taxon>Bacillati</taxon>
        <taxon>Bacillota</taxon>
        <taxon>Clostridia</taxon>
        <taxon>Peptostreptococcales</taxon>
        <taxon>Anaerovoracaceae</taxon>
        <taxon>Anoxybacterium</taxon>
    </lineage>
</organism>
<reference evidence="1" key="1">
    <citation type="submission" date="2019-08" db="EMBL/GenBank/DDBJ databases">
        <title>Genome sequence of Clostridiales bacterium MT110.</title>
        <authorList>
            <person name="Cao J."/>
        </authorList>
    </citation>
    <scope>NUCLEOTIDE SEQUENCE</scope>
    <source>
        <strain evidence="1">MT110</strain>
    </source>
</reference>
<evidence type="ECO:0000313" key="1">
    <source>
        <dbReference type="EMBL" id="QOX64105.1"/>
    </source>
</evidence>
<accession>A0ACD1ACB9</accession>
<dbReference type="EMBL" id="CP042469">
    <property type="protein sequence ID" value="QOX64105.1"/>
    <property type="molecule type" value="Genomic_DNA"/>
</dbReference>
<dbReference type="Proteomes" id="UP000594014">
    <property type="component" value="Chromosome"/>
</dbReference>
<proteinExistence type="predicted"/>
<evidence type="ECO:0000313" key="2">
    <source>
        <dbReference type="Proteomes" id="UP000594014"/>
    </source>
</evidence>
<sequence length="382" mass="42938">MRERIQDMREILIKPQFHKFGDFKEFAQEFQLDSRDLVLTNESLYIPFMKDLELPCKYVFQEKFGLGEPSEEMITNLFSDIDPKDYDRVISVGGGAIMDIGKLLSLKRTGTVHELYFKTAEVVPEKEHIALPTTCGTGSEVTNISVAIVRDEMGKTTKLGLVSDLLIPTDVCLIPEFLKTLPYEPFASSAIDALIHAVESYLSPSRATMTSELFGVKAMELILEGFRMIGESGPEARFEYLDEFLTAACYAGIAFLQAGCATVHAMSFPLGGTYHVPHGEANYALFGKVLEKYNTIQPDGKLLKLKKTIARILGGSEEDAIKNLADLENKILPLRPLRKYGFTEEDIELFADSVLMNQQRLVINSYVPLTRELIVEIYRETY</sequence>
<name>A0ACD1ACB9_9FIRM</name>
<keyword evidence="2" id="KW-1185">Reference proteome</keyword>